<keyword evidence="2" id="KW-1185">Reference proteome</keyword>
<sequence>MVIITSNNPFMKKFSRDNRMCSNDLCPAPQKLKDFSSGYTYCCNLDEFVYNMKRKYNTEFNGIIFPQKDIKFFEQESKKKTDLGDNLQRIID</sequence>
<reference evidence="2" key="1">
    <citation type="submission" date="2013-02" db="EMBL/GenBank/DDBJ databases">
        <authorList>
            <person name="Hughes D."/>
        </authorList>
    </citation>
    <scope>NUCLEOTIDE SEQUENCE</scope>
    <source>
        <strain>Durham</strain>
        <strain evidence="2">NC isolate 2 -- Noor lab</strain>
    </source>
</reference>
<proteinExistence type="predicted"/>
<dbReference type="EnsemblMetazoa" id="MESCA007769-RA">
    <property type="protein sequence ID" value="MESCA007769-PA"/>
    <property type="gene ID" value="MESCA007769"/>
</dbReference>
<dbReference type="HOGENOM" id="CLU_2415790_0_0_1"/>
<dbReference type="EMBL" id="CAQQ02039956">
    <property type="status" value="NOT_ANNOTATED_CDS"/>
    <property type="molecule type" value="Genomic_DNA"/>
</dbReference>
<protein>
    <submittedName>
        <fullName evidence="1">Uncharacterized protein</fullName>
    </submittedName>
</protein>
<organism evidence="1 2">
    <name type="scientific">Megaselia scalaris</name>
    <name type="common">Humpbacked fly</name>
    <name type="synonym">Phora scalaris</name>
    <dbReference type="NCBI Taxonomy" id="36166"/>
    <lineage>
        <taxon>Eukaryota</taxon>
        <taxon>Metazoa</taxon>
        <taxon>Ecdysozoa</taxon>
        <taxon>Arthropoda</taxon>
        <taxon>Hexapoda</taxon>
        <taxon>Insecta</taxon>
        <taxon>Pterygota</taxon>
        <taxon>Neoptera</taxon>
        <taxon>Endopterygota</taxon>
        <taxon>Diptera</taxon>
        <taxon>Brachycera</taxon>
        <taxon>Muscomorpha</taxon>
        <taxon>Platypezoidea</taxon>
        <taxon>Phoridae</taxon>
        <taxon>Megaseliini</taxon>
        <taxon>Megaselia</taxon>
    </lineage>
</organism>
<reference evidence="1" key="2">
    <citation type="submission" date="2015-06" db="UniProtKB">
        <authorList>
            <consortium name="EnsemblMetazoa"/>
        </authorList>
    </citation>
    <scope>IDENTIFICATION</scope>
</reference>
<evidence type="ECO:0000313" key="2">
    <source>
        <dbReference type="Proteomes" id="UP000015102"/>
    </source>
</evidence>
<dbReference type="AlphaFoldDB" id="T1GVG6"/>
<evidence type="ECO:0000313" key="1">
    <source>
        <dbReference type="EnsemblMetazoa" id="MESCA007769-PA"/>
    </source>
</evidence>
<name>T1GVG6_MEGSC</name>
<dbReference type="Proteomes" id="UP000015102">
    <property type="component" value="Unassembled WGS sequence"/>
</dbReference>
<accession>T1GVG6</accession>